<keyword evidence="3" id="KW-1185">Reference proteome</keyword>
<sequence length="154" mass="17075">MTITPPDIAPVAWRRADGYLLTTDRASVDVDLVGRFLAEEAYWSDGLPRDRLERALAGSLPMAVIAPDGAMAGFARLVTDYTVFAYLRDVFVLPAHRGRGLAVWLARVIRTHPELADIPTWMLATRDAHAVYEKAGFRPVPHPEFYMSVPKPGS</sequence>
<keyword evidence="2" id="KW-0614">Plasmid</keyword>
<dbReference type="eggNOG" id="COG0454">
    <property type="taxonomic scope" value="Bacteria"/>
</dbReference>
<keyword evidence="2" id="KW-0808">Transferase</keyword>
<dbReference type="Gene3D" id="3.40.630.30">
    <property type="match status" value="1"/>
</dbReference>
<dbReference type="OrthoDB" id="9797456at2"/>
<feature type="domain" description="N-acetyltransferase" evidence="1">
    <location>
        <begin position="21"/>
        <end position="152"/>
    </location>
</feature>
<evidence type="ECO:0000259" key="1">
    <source>
        <dbReference type="PROSITE" id="PS51186"/>
    </source>
</evidence>
<dbReference type="Proteomes" id="UP000000361">
    <property type="component" value="Chromosome 1"/>
</dbReference>
<dbReference type="SUPFAM" id="SSF55729">
    <property type="entry name" value="Acyl-CoA N-acyltransferases (Nat)"/>
    <property type="match status" value="1"/>
</dbReference>
<dbReference type="EnsemblBacteria" id="ABL73035">
    <property type="protein sequence ID" value="ABL73035"/>
    <property type="gene ID" value="Pden_4975"/>
</dbReference>
<dbReference type="KEGG" id="pde:Pden_4975"/>
<dbReference type="CDD" id="cd04301">
    <property type="entry name" value="NAT_SF"/>
    <property type="match status" value="1"/>
</dbReference>
<dbReference type="AlphaFoldDB" id="A1BBZ1"/>
<evidence type="ECO:0000313" key="2">
    <source>
        <dbReference type="EMBL" id="ABL73035.1"/>
    </source>
</evidence>
<protein>
    <submittedName>
        <fullName evidence="2">GCN5-related N-acetyltransferase</fullName>
    </submittedName>
</protein>
<gene>
    <name evidence="2" type="ordered locus">Pden_4975</name>
</gene>
<dbReference type="PROSITE" id="PS51186">
    <property type="entry name" value="GNAT"/>
    <property type="match status" value="1"/>
</dbReference>
<dbReference type="InterPro" id="IPR000182">
    <property type="entry name" value="GNAT_dom"/>
</dbReference>
<dbReference type="InterPro" id="IPR016181">
    <property type="entry name" value="Acyl_CoA_acyltransferase"/>
</dbReference>
<dbReference type="HOGENOM" id="CLU_086503_2_1_5"/>
<geneLocation type="plasmid" evidence="3">
    <name>pPD1222</name>
</geneLocation>
<organism evidence="2 3">
    <name type="scientific">Paracoccus denitrificans (strain Pd 1222)</name>
    <dbReference type="NCBI Taxonomy" id="318586"/>
    <lineage>
        <taxon>Bacteria</taxon>
        <taxon>Pseudomonadati</taxon>
        <taxon>Pseudomonadota</taxon>
        <taxon>Alphaproteobacteria</taxon>
        <taxon>Rhodobacterales</taxon>
        <taxon>Paracoccaceae</taxon>
        <taxon>Paracoccus</taxon>
    </lineage>
</organism>
<accession>A1BBZ1</accession>
<reference evidence="3" key="1">
    <citation type="submission" date="2006-12" db="EMBL/GenBank/DDBJ databases">
        <title>Complete sequence of plasmid 1 of Paracoccus denitrificans PD1222.</title>
        <authorList>
            <person name="Copeland A."/>
            <person name="Lucas S."/>
            <person name="Lapidus A."/>
            <person name="Barry K."/>
            <person name="Detter J.C."/>
            <person name="Glavina del Rio T."/>
            <person name="Hammon N."/>
            <person name="Israni S."/>
            <person name="Dalin E."/>
            <person name="Tice H."/>
            <person name="Pitluck S."/>
            <person name="Munk A.C."/>
            <person name="Brettin T."/>
            <person name="Bruce D."/>
            <person name="Han C."/>
            <person name="Tapia R."/>
            <person name="Gilna P."/>
            <person name="Schmutz J."/>
            <person name="Larimer F."/>
            <person name="Land M."/>
            <person name="Hauser L."/>
            <person name="Kyrpides N."/>
            <person name="Lykidis A."/>
            <person name="Spiro S."/>
            <person name="Richardson D.J."/>
            <person name="Moir J.W.B."/>
            <person name="Ferguson S.J."/>
            <person name="van Spanning R.J.M."/>
            <person name="Richardson P."/>
        </authorList>
    </citation>
    <scope>NUCLEOTIDE SEQUENCE [LARGE SCALE GENOMIC DNA]</scope>
    <source>
        <strain evidence="3">Pd 1222</strain>
        <plasmid evidence="3">pPD1222</plasmid>
    </source>
</reference>
<dbReference type="PANTHER" id="PTHR43233:SF1">
    <property type="entry name" value="FAMILY N-ACETYLTRANSFERASE, PUTATIVE (AFU_ORTHOLOGUE AFUA_6G03350)-RELATED"/>
    <property type="match status" value="1"/>
</dbReference>
<proteinExistence type="predicted"/>
<dbReference type="PANTHER" id="PTHR43233">
    <property type="entry name" value="FAMILY N-ACETYLTRANSFERASE, PUTATIVE (AFU_ORTHOLOGUE AFUA_6G03350)-RELATED"/>
    <property type="match status" value="1"/>
</dbReference>
<dbReference type="RefSeq" id="WP_011751193.1">
    <property type="nucleotide sequence ID" value="NC_008688.1"/>
</dbReference>
<dbReference type="InterPro" id="IPR053144">
    <property type="entry name" value="Acetyltransferase_Butenolide"/>
</dbReference>
<dbReference type="GO" id="GO:0016747">
    <property type="term" value="F:acyltransferase activity, transferring groups other than amino-acyl groups"/>
    <property type="evidence" value="ECO:0007669"/>
    <property type="project" value="InterPro"/>
</dbReference>
<dbReference type="Pfam" id="PF00583">
    <property type="entry name" value="Acetyltransf_1"/>
    <property type="match status" value="1"/>
</dbReference>
<evidence type="ECO:0000313" key="3">
    <source>
        <dbReference type="Proteomes" id="UP000000361"/>
    </source>
</evidence>
<dbReference type="GeneID" id="93454397"/>
<dbReference type="EMBL" id="CP000491">
    <property type="protein sequence ID" value="ABL73035.1"/>
    <property type="molecule type" value="Genomic_DNA"/>
</dbReference>
<name>A1BBZ1_PARDP</name>